<proteinExistence type="predicted"/>
<evidence type="ECO:0000256" key="1">
    <source>
        <dbReference type="SAM" id="MobiDB-lite"/>
    </source>
</evidence>
<name>A0ABR2C2T4_9ROSI</name>
<keyword evidence="3" id="KW-1185">Reference proteome</keyword>
<organism evidence="2 3">
    <name type="scientific">Hibiscus sabdariffa</name>
    <name type="common">roselle</name>
    <dbReference type="NCBI Taxonomy" id="183260"/>
    <lineage>
        <taxon>Eukaryota</taxon>
        <taxon>Viridiplantae</taxon>
        <taxon>Streptophyta</taxon>
        <taxon>Embryophyta</taxon>
        <taxon>Tracheophyta</taxon>
        <taxon>Spermatophyta</taxon>
        <taxon>Magnoliopsida</taxon>
        <taxon>eudicotyledons</taxon>
        <taxon>Gunneridae</taxon>
        <taxon>Pentapetalae</taxon>
        <taxon>rosids</taxon>
        <taxon>malvids</taxon>
        <taxon>Malvales</taxon>
        <taxon>Malvaceae</taxon>
        <taxon>Malvoideae</taxon>
        <taxon>Hibiscus</taxon>
    </lineage>
</organism>
<dbReference type="EMBL" id="JBBPBM010000071">
    <property type="protein sequence ID" value="KAK8513052.1"/>
    <property type="molecule type" value="Genomic_DNA"/>
</dbReference>
<evidence type="ECO:0000313" key="2">
    <source>
        <dbReference type="EMBL" id="KAK8513052.1"/>
    </source>
</evidence>
<accession>A0ABR2C2T4</accession>
<reference evidence="2 3" key="1">
    <citation type="journal article" date="2024" name="G3 (Bethesda)">
        <title>Genome assembly of Hibiscus sabdariffa L. provides insights into metabolisms of medicinal natural products.</title>
        <authorList>
            <person name="Kim T."/>
        </authorList>
    </citation>
    <scope>NUCLEOTIDE SEQUENCE [LARGE SCALE GENOMIC DNA]</scope>
    <source>
        <strain evidence="2">TK-2024</strain>
        <tissue evidence="2">Old leaves</tissue>
    </source>
</reference>
<protein>
    <submittedName>
        <fullName evidence="2">Uncharacterized protein</fullName>
    </submittedName>
</protein>
<feature type="region of interest" description="Disordered" evidence="1">
    <location>
        <begin position="59"/>
        <end position="96"/>
    </location>
</feature>
<sequence>MQGLKNNVNEERLAILNANPHLFYTGNSSGTNNSNMAFDANMNMMDGGYIVPPPGYNLNPTDGSNANSQGMDILGGHGFGGGNDIPGPQGFGGGAF</sequence>
<feature type="compositionally biased region" description="Polar residues" evidence="1">
    <location>
        <begin position="59"/>
        <end position="70"/>
    </location>
</feature>
<evidence type="ECO:0000313" key="3">
    <source>
        <dbReference type="Proteomes" id="UP001472677"/>
    </source>
</evidence>
<feature type="compositionally biased region" description="Gly residues" evidence="1">
    <location>
        <begin position="73"/>
        <end position="96"/>
    </location>
</feature>
<comment type="caution">
    <text evidence="2">The sequence shown here is derived from an EMBL/GenBank/DDBJ whole genome shotgun (WGS) entry which is preliminary data.</text>
</comment>
<dbReference type="Proteomes" id="UP001472677">
    <property type="component" value="Unassembled WGS sequence"/>
</dbReference>
<gene>
    <name evidence="2" type="ORF">V6N12_030458</name>
</gene>